<dbReference type="PANTHER" id="PTHR43591:SF24">
    <property type="entry name" value="2-METHOXY-6-POLYPRENYL-1,4-BENZOQUINOL METHYLASE, MITOCHONDRIAL"/>
    <property type="match status" value="1"/>
</dbReference>
<comment type="caution">
    <text evidence="2">The sequence shown here is derived from an EMBL/GenBank/DDBJ whole genome shotgun (WGS) entry which is preliminary data.</text>
</comment>
<dbReference type="SUPFAM" id="SSF53335">
    <property type="entry name" value="S-adenosyl-L-methionine-dependent methyltransferases"/>
    <property type="match status" value="1"/>
</dbReference>
<keyword evidence="2" id="KW-0808">Transferase</keyword>
<dbReference type="PANTHER" id="PTHR43591">
    <property type="entry name" value="METHYLTRANSFERASE"/>
    <property type="match status" value="1"/>
</dbReference>
<reference evidence="2 3" key="1">
    <citation type="submission" date="2016-07" db="EMBL/GenBank/DDBJ databases">
        <title>Pervasive Adenine N6-methylation of Active Genes in Fungi.</title>
        <authorList>
            <consortium name="DOE Joint Genome Institute"/>
            <person name="Mondo S.J."/>
            <person name="Dannebaum R.O."/>
            <person name="Kuo R.C."/>
            <person name="Labutti K."/>
            <person name="Haridas S."/>
            <person name="Kuo A."/>
            <person name="Salamov A."/>
            <person name="Ahrendt S.R."/>
            <person name="Lipzen A."/>
            <person name="Sullivan W."/>
            <person name="Andreopoulos W.B."/>
            <person name="Clum A."/>
            <person name="Lindquist E."/>
            <person name="Daum C."/>
            <person name="Ramamoorthy G.K."/>
            <person name="Gryganskyi A."/>
            <person name="Culley D."/>
            <person name="Magnuson J.K."/>
            <person name="James T.Y."/>
            <person name="O'Malley M.A."/>
            <person name="Stajich J.E."/>
            <person name="Spatafora J.W."/>
            <person name="Visel A."/>
            <person name="Grigoriev I.V."/>
        </authorList>
    </citation>
    <scope>NUCLEOTIDE SEQUENCE [LARGE SCALE GENOMIC DNA]</scope>
    <source>
        <strain evidence="2 3">CBS 129021</strain>
    </source>
</reference>
<organism evidence="2 3">
    <name type="scientific">Pseudomassariella vexata</name>
    <dbReference type="NCBI Taxonomy" id="1141098"/>
    <lineage>
        <taxon>Eukaryota</taxon>
        <taxon>Fungi</taxon>
        <taxon>Dikarya</taxon>
        <taxon>Ascomycota</taxon>
        <taxon>Pezizomycotina</taxon>
        <taxon>Sordariomycetes</taxon>
        <taxon>Xylariomycetidae</taxon>
        <taxon>Amphisphaeriales</taxon>
        <taxon>Pseudomassariaceae</taxon>
        <taxon>Pseudomassariella</taxon>
    </lineage>
</organism>
<dbReference type="STRING" id="1141098.A0A1Y2DQ80"/>
<accession>A0A1Y2DQ80</accession>
<dbReference type="GO" id="GO:0008168">
    <property type="term" value="F:methyltransferase activity"/>
    <property type="evidence" value="ECO:0007669"/>
    <property type="project" value="UniProtKB-KW"/>
</dbReference>
<proteinExistence type="inferred from homology"/>
<evidence type="ECO:0000313" key="3">
    <source>
        <dbReference type="Proteomes" id="UP000193689"/>
    </source>
</evidence>
<keyword evidence="2" id="KW-0489">Methyltransferase</keyword>
<dbReference type="InParanoid" id="A0A1Y2DQ80"/>
<dbReference type="Pfam" id="PF13489">
    <property type="entry name" value="Methyltransf_23"/>
    <property type="match status" value="1"/>
</dbReference>
<name>A0A1Y2DQ80_9PEZI</name>
<gene>
    <name evidence="2" type="ORF">BCR38DRAFT_439931</name>
</gene>
<evidence type="ECO:0000256" key="1">
    <source>
        <dbReference type="ARBA" id="ARBA00038158"/>
    </source>
</evidence>
<dbReference type="InterPro" id="IPR029063">
    <property type="entry name" value="SAM-dependent_MTases_sf"/>
</dbReference>
<dbReference type="Proteomes" id="UP000193689">
    <property type="component" value="Unassembled WGS sequence"/>
</dbReference>
<dbReference type="Gene3D" id="3.40.50.150">
    <property type="entry name" value="Vaccinia Virus protein VP39"/>
    <property type="match status" value="1"/>
</dbReference>
<dbReference type="RefSeq" id="XP_040713416.1">
    <property type="nucleotide sequence ID" value="XM_040860669.1"/>
</dbReference>
<dbReference type="EMBL" id="MCFJ01000010">
    <property type="protein sequence ID" value="ORY61339.1"/>
    <property type="molecule type" value="Genomic_DNA"/>
</dbReference>
<dbReference type="AlphaFoldDB" id="A0A1Y2DQ80"/>
<evidence type="ECO:0000313" key="2">
    <source>
        <dbReference type="EMBL" id="ORY61339.1"/>
    </source>
</evidence>
<keyword evidence="3" id="KW-1185">Reference proteome</keyword>
<dbReference type="GO" id="GO:0032259">
    <property type="term" value="P:methylation"/>
    <property type="evidence" value="ECO:0007669"/>
    <property type="project" value="UniProtKB-KW"/>
</dbReference>
<comment type="similarity">
    <text evidence="1">Belongs to the methyltransferase superfamily. LaeA methyltransferase family.</text>
</comment>
<protein>
    <submittedName>
        <fullName evidence="2">S-adenosyl-L-methionine-dependent methyltransferase</fullName>
    </submittedName>
</protein>
<dbReference type="GeneID" id="63776881"/>
<dbReference type="OrthoDB" id="184880at2759"/>
<sequence>MFMIMGEGRSMVHSFSLVDAQLNKPTWHKYHGYQQGKYLLPNDDIEQGREAIQYDGTQLVMGGALYHSPIGPSLRKVLDIGTGLGTWAIDMGDHFPEAKVLGLDLSPIQPSYVPSNVDFQVDDVELDWVIDSDWDFIHMRNVARFLKKPSEVLERAFQHLQPGGWVEMQDVSMDYYSDDGTLTDDCPIHEWFRLMHTIWPNYDIAKRGGQVMEDIGYVNVHSKAVGLPVGPWPKDPEQRTVGLRMATAFLVILETCSALLPQDQRPADIEVLSARIRETLRNNKIHKMTKICAWMGQKPLDG</sequence>
<dbReference type="CDD" id="cd02440">
    <property type="entry name" value="AdoMet_MTases"/>
    <property type="match status" value="1"/>
</dbReference>